<evidence type="ECO:0000256" key="1">
    <source>
        <dbReference type="SAM" id="MobiDB-lite"/>
    </source>
</evidence>
<evidence type="ECO:0000313" key="3">
    <source>
        <dbReference type="Proteomes" id="UP000799779"/>
    </source>
</evidence>
<organism evidence="2 3">
    <name type="scientific">Amniculicola lignicola CBS 123094</name>
    <dbReference type="NCBI Taxonomy" id="1392246"/>
    <lineage>
        <taxon>Eukaryota</taxon>
        <taxon>Fungi</taxon>
        <taxon>Dikarya</taxon>
        <taxon>Ascomycota</taxon>
        <taxon>Pezizomycotina</taxon>
        <taxon>Dothideomycetes</taxon>
        <taxon>Pleosporomycetidae</taxon>
        <taxon>Pleosporales</taxon>
        <taxon>Amniculicolaceae</taxon>
        <taxon>Amniculicola</taxon>
    </lineage>
</organism>
<feature type="compositionally biased region" description="Basic and acidic residues" evidence="1">
    <location>
        <begin position="39"/>
        <end position="62"/>
    </location>
</feature>
<reference evidence="2" key="1">
    <citation type="journal article" date="2020" name="Stud. Mycol.">
        <title>101 Dothideomycetes genomes: a test case for predicting lifestyles and emergence of pathogens.</title>
        <authorList>
            <person name="Haridas S."/>
            <person name="Albert R."/>
            <person name="Binder M."/>
            <person name="Bloem J."/>
            <person name="Labutti K."/>
            <person name="Salamov A."/>
            <person name="Andreopoulos B."/>
            <person name="Baker S."/>
            <person name="Barry K."/>
            <person name="Bills G."/>
            <person name="Bluhm B."/>
            <person name="Cannon C."/>
            <person name="Castanera R."/>
            <person name="Culley D."/>
            <person name="Daum C."/>
            <person name="Ezra D."/>
            <person name="Gonzalez J."/>
            <person name="Henrissat B."/>
            <person name="Kuo A."/>
            <person name="Liang C."/>
            <person name="Lipzen A."/>
            <person name="Lutzoni F."/>
            <person name="Magnuson J."/>
            <person name="Mondo S."/>
            <person name="Nolan M."/>
            <person name="Ohm R."/>
            <person name="Pangilinan J."/>
            <person name="Park H.-J."/>
            <person name="Ramirez L."/>
            <person name="Alfaro M."/>
            <person name="Sun H."/>
            <person name="Tritt A."/>
            <person name="Yoshinaga Y."/>
            <person name="Zwiers L.-H."/>
            <person name="Turgeon B."/>
            <person name="Goodwin S."/>
            <person name="Spatafora J."/>
            <person name="Crous P."/>
            <person name="Grigoriev I."/>
        </authorList>
    </citation>
    <scope>NUCLEOTIDE SEQUENCE</scope>
    <source>
        <strain evidence="2">CBS 123094</strain>
    </source>
</reference>
<feature type="compositionally biased region" description="Acidic residues" evidence="1">
    <location>
        <begin position="65"/>
        <end position="80"/>
    </location>
</feature>
<evidence type="ECO:0000313" key="2">
    <source>
        <dbReference type="EMBL" id="KAF2003864.1"/>
    </source>
</evidence>
<feature type="region of interest" description="Disordered" evidence="1">
    <location>
        <begin position="1"/>
        <end position="157"/>
    </location>
</feature>
<accession>A0A6A5WSC7</accession>
<dbReference type="Proteomes" id="UP000799779">
    <property type="component" value="Unassembled WGS sequence"/>
</dbReference>
<name>A0A6A5WSC7_9PLEO</name>
<dbReference type="EMBL" id="ML977570">
    <property type="protein sequence ID" value="KAF2003864.1"/>
    <property type="molecule type" value="Genomic_DNA"/>
</dbReference>
<protein>
    <submittedName>
        <fullName evidence="2">Uncharacterized protein</fullName>
    </submittedName>
</protein>
<feature type="region of interest" description="Disordered" evidence="1">
    <location>
        <begin position="204"/>
        <end position="235"/>
    </location>
</feature>
<gene>
    <name evidence="2" type="ORF">P154DRAFT_531917</name>
</gene>
<proteinExistence type="predicted"/>
<sequence>MPLKAKPSSARSAKLQGKQPLVDPVALRFTEVDEDDKDEERLQQEISHKDTGGDPMVFRRGDAAGPEDDDQDFLSEEDEVSAPNQGGSGSHTLGSSNRLAPGSPRKDDATPSDSDGAGVGYPPTNPREGVPSRPRRVGTPLGGRPLSTLSPTLAMGSPVADPTLMGILSQRMQKLFDAQDAGEPQPVIDRLQAQVDMTQRMCQSPPWGLRRSLPTRPMWNSGVATSSPASRWFKS</sequence>
<dbReference type="AlphaFoldDB" id="A0A6A5WSC7"/>
<keyword evidence="3" id="KW-1185">Reference proteome</keyword>
<feature type="compositionally biased region" description="Polar residues" evidence="1">
    <location>
        <begin position="82"/>
        <end position="98"/>
    </location>
</feature>